<sequence length="122" mass="13408">MIFPERSPYVRIVPGHASLDMILKNTHFPDELLAPDAPIRCSLQWDGPTPVLVFAFKTPAYDFSEPLPAEQLAAAAQDLLNQPQIKVRLLLADSVIADQVAARNFVLSDADSTAIRKALLTQ</sequence>
<reference evidence="2" key="1">
    <citation type="journal article" date="2019" name="Int. J. Syst. Evol. Microbiol.">
        <title>The Global Catalogue of Microorganisms (GCM) 10K type strain sequencing project: providing services to taxonomists for standard genome sequencing and annotation.</title>
        <authorList>
            <consortium name="The Broad Institute Genomics Platform"/>
            <consortium name="The Broad Institute Genome Sequencing Center for Infectious Disease"/>
            <person name="Wu L."/>
            <person name="Ma J."/>
        </authorList>
    </citation>
    <scope>NUCLEOTIDE SEQUENCE [LARGE SCALE GENOMIC DNA]</scope>
    <source>
        <strain evidence="2">CGMCC 1.6375</strain>
    </source>
</reference>
<evidence type="ECO:0000313" key="2">
    <source>
        <dbReference type="Proteomes" id="UP000632339"/>
    </source>
</evidence>
<organism evidence="1 2">
    <name type="scientific">Dyadobacter beijingensis</name>
    <dbReference type="NCBI Taxonomy" id="365489"/>
    <lineage>
        <taxon>Bacteria</taxon>
        <taxon>Pseudomonadati</taxon>
        <taxon>Bacteroidota</taxon>
        <taxon>Cytophagia</taxon>
        <taxon>Cytophagales</taxon>
        <taxon>Spirosomataceae</taxon>
        <taxon>Dyadobacter</taxon>
    </lineage>
</organism>
<keyword evidence="2" id="KW-1185">Reference proteome</keyword>
<proteinExistence type="predicted"/>
<dbReference type="RefSeq" id="WP_019941065.1">
    <property type="nucleotide sequence ID" value="NZ_BMLI01000002.1"/>
</dbReference>
<gene>
    <name evidence="1" type="ORF">GCM10010967_44480</name>
</gene>
<dbReference type="EMBL" id="BMLI01000002">
    <property type="protein sequence ID" value="GGN04611.1"/>
    <property type="molecule type" value="Genomic_DNA"/>
</dbReference>
<name>A0ABQ2IDW4_9BACT</name>
<protein>
    <submittedName>
        <fullName evidence="1">Uncharacterized protein</fullName>
    </submittedName>
</protein>
<dbReference type="Proteomes" id="UP000632339">
    <property type="component" value="Unassembled WGS sequence"/>
</dbReference>
<comment type="caution">
    <text evidence="1">The sequence shown here is derived from an EMBL/GenBank/DDBJ whole genome shotgun (WGS) entry which is preliminary data.</text>
</comment>
<accession>A0ABQ2IDW4</accession>
<evidence type="ECO:0000313" key="1">
    <source>
        <dbReference type="EMBL" id="GGN04611.1"/>
    </source>
</evidence>